<evidence type="ECO:0000313" key="3">
    <source>
        <dbReference type="Proteomes" id="UP000014660"/>
    </source>
</evidence>
<feature type="transmembrane region" description="Helical" evidence="1">
    <location>
        <begin position="40"/>
        <end position="59"/>
    </location>
</feature>
<accession>S0AQG3</accession>
<protein>
    <submittedName>
        <fullName evidence="2">Uncharacterized protein</fullName>
    </submittedName>
</protein>
<sequence>MSSFKDGIIAGLKSGFIYFIIASIVNVIILYIFSAEFAFAYGYTITSKNLSLLFTVLLVSQVRDLLILGLVFGVFYSILLAKYFDIIPRNTLDGKIKFMVIAYWLVFFVIITVYSLGLLGIYDLIFYFITYIVANFFLSLLFGSLLKKYNSKYLTQSE</sequence>
<dbReference type="KEGG" id="fac:FACI_IFERC01G1037"/>
<dbReference type="RefSeq" id="WP_009887071.1">
    <property type="nucleotide sequence ID" value="NC_021592.1"/>
</dbReference>
<dbReference type="EMBL" id="CP004145">
    <property type="protein sequence ID" value="AGO61017.1"/>
    <property type="molecule type" value="Genomic_DNA"/>
</dbReference>
<keyword evidence="1" id="KW-1133">Transmembrane helix</keyword>
<feature type="transmembrane region" description="Helical" evidence="1">
    <location>
        <begin position="65"/>
        <end position="84"/>
    </location>
</feature>
<gene>
    <name evidence="2" type="ORF">FACI_IFERC00001G1037</name>
</gene>
<feature type="transmembrane region" description="Helical" evidence="1">
    <location>
        <begin position="96"/>
        <end position="118"/>
    </location>
</feature>
<reference evidence="2 3" key="1">
    <citation type="journal article" date="2007" name="Proc. Natl. Acad. Sci. U.S.A.">
        <title>Genome dynamics in a natural archaeal population.</title>
        <authorList>
            <person name="Allen E.E."/>
            <person name="Tyson G.W."/>
            <person name="Whitaker R.J."/>
            <person name="Detter J.C."/>
            <person name="Richardson P.M."/>
            <person name="Banfield J.F."/>
        </authorList>
    </citation>
    <scope>NUCLEOTIDE SEQUENCE [LARGE SCALE GENOMIC DNA]</scope>
    <source>
        <strain evidence="3">fer1</strain>
    </source>
</reference>
<evidence type="ECO:0000256" key="1">
    <source>
        <dbReference type="SAM" id="Phobius"/>
    </source>
</evidence>
<dbReference type="GeneID" id="16025207"/>
<feature type="transmembrane region" description="Helical" evidence="1">
    <location>
        <begin position="124"/>
        <end position="146"/>
    </location>
</feature>
<organism evidence="2 3">
    <name type="scientific">Ferroplasma acidarmanus Fer1</name>
    <dbReference type="NCBI Taxonomy" id="333146"/>
    <lineage>
        <taxon>Archaea</taxon>
        <taxon>Methanobacteriati</taxon>
        <taxon>Thermoplasmatota</taxon>
        <taxon>Thermoplasmata</taxon>
        <taxon>Thermoplasmatales</taxon>
        <taxon>Ferroplasmaceae</taxon>
        <taxon>Ferroplasma</taxon>
    </lineage>
</organism>
<dbReference type="HOGENOM" id="CLU_1665419_0_0_2"/>
<dbReference type="AlphaFoldDB" id="S0AQG3"/>
<keyword evidence="1" id="KW-0812">Transmembrane</keyword>
<keyword evidence="1" id="KW-0472">Membrane</keyword>
<name>S0AQG3_FERAC</name>
<evidence type="ECO:0000313" key="2">
    <source>
        <dbReference type="EMBL" id="AGO61017.1"/>
    </source>
</evidence>
<proteinExistence type="predicted"/>
<keyword evidence="3" id="KW-1185">Reference proteome</keyword>
<dbReference type="Proteomes" id="UP000014660">
    <property type="component" value="Chromosome"/>
</dbReference>
<feature type="transmembrane region" description="Helical" evidence="1">
    <location>
        <begin position="15"/>
        <end position="33"/>
    </location>
</feature>